<dbReference type="PANTHER" id="PTHR15492">
    <property type="entry name" value="CYCLIN D1-BINDING PROTEIN 1"/>
    <property type="match status" value="1"/>
</dbReference>
<dbReference type="RefSeq" id="XP_007510701.1">
    <property type="nucleotide sequence ID" value="XM_007510639.1"/>
</dbReference>
<keyword evidence="1" id="KW-0175">Coiled coil</keyword>
<dbReference type="InterPro" id="IPR049317">
    <property type="entry name" value="GCIP-like_N"/>
</dbReference>
<accession>K8EJQ3</accession>
<dbReference type="AlphaFoldDB" id="K8EJQ3"/>
<dbReference type="Gene3D" id="1.20.1420.10">
    <property type="entry name" value="Talin, central domain"/>
    <property type="match status" value="1"/>
</dbReference>
<dbReference type="InterPro" id="IPR026907">
    <property type="entry name" value="GCIP-like"/>
</dbReference>
<dbReference type="Proteomes" id="UP000198341">
    <property type="component" value="Chromosome 10"/>
</dbReference>
<evidence type="ECO:0000259" key="2">
    <source>
        <dbReference type="Pfam" id="PF13324"/>
    </source>
</evidence>
<evidence type="ECO:0000313" key="4">
    <source>
        <dbReference type="Proteomes" id="UP000198341"/>
    </source>
</evidence>
<feature type="domain" description="Cyclin-D1-binding protein 1-like N-terminal" evidence="2">
    <location>
        <begin position="46"/>
        <end position="184"/>
    </location>
</feature>
<dbReference type="STRING" id="41875.K8EJQ3"/>
<reference evidence="3 4" key="1">
    <citation type="submission" date="2011-10" db="EMBL/GenBank/DDBJ databases">
        <authorList>
            <person name="Genoscope - CEA"/>
        </authorList>
    </citation>
    <scope>NUCLEOTIDE SEQUENCE [LARGE SCALE GENOMIC DNA]</scope>
    <source>
        <strain evidence="3 4">RCC 1105</strain>
    </source>
</reference>
<keyword evidence="4" id="KW-1185">Reference proteome</keyword>
<gene>
    <name evidence="3" type="ordered locus">Bathy10g01270</name>
</gene>
<name>K8EJQ3_9CHLO</name>
<organism evidence="3 4">
    <name type="scientific">Bathycoccus prasinos</name>
    <dbReference type="NCBI Taxonomy" id="41875"/>
    <lineage>
        <taxon>Eukaryota</taxon>
        <taxon>Viridiplantae</taxon>
        <taxon>Chlorophyta</taxon>
        <taxon>Mamiellophyceae</taxon>
        <taxon>Mamiellales</taxon>
        <taxon>Bathycoccaceae</taxon>
        <taxon>Bathycoccus</taxon>
    </lineage>
</organism>
<dbReference type="GO" id="GO:0005634">
    <property type="term" value="C:nucleus"/>
    <property type="evidence" value="ECO:0007669"/>
    <property type="project" value="TreeGrafter"/>
</dbReference>
<evidence type="ECO:0000313" key="3">
    <source>
        <dbReference type="EMBL" id="CCO18234.1"/>
    </source>
</evidence>
<dbReference type="Gene3D" id="1.20.1410.10">
    <property type="entry name" value="I/LWEQ domain"/>
    <property type="match status" value="1"/>
</dbReference>
<dbReference type="Pfam" id="PF13324">
    <property type="entry name" value="GCIP_N"/>
    <property type="match status" value="1"/>
</dbReference>
<dbReference type="EMBL" id="FO082269">
    <property type="protein sequence ID" value="CCO18234.1"/>
    <property type="molecule type" value="Genomic_DNA"/>
</dbReference>
<dbReference type="KEGG" id="bpg:Bathy10g01270"/>
<sequence length="346" mass="38594">MSALQNRCQTLAASILKEMTIFDTKRLEEKDDTKQEEEEDVRAHVLRACKVVEHESTKIGVLFSKQGEVLREEVSNSALDSFHVSLIAFTAYVNAALVNENYDIDCHRKQVKSLGEAVLRASASLIEAVGKRKENVRNLTASVWEQCKSAEKTMPRDGKDAVGKALMTHCRFIKDAKREIEEMLLTEGEEGFKKEDGEKVEDDFGEEIVREEIKVVDREVLGKAKVTIECTFAFLKALVVPLISNSKASNFSKSRKERATALNEIEKKCKEMRSAVDEIICEAMPPSDADVLASEAKKLKDAAEDMMKRVEEVLTGRDDTKDDDGMNHVDAAKKALAGVQSACDKM</sequence>
<protein>
    <recommendedName>
        <fullName evidence="2">Cyclin-D1-binding protein 1-like N-terminal domain-containing protein</fullName>
    </recommendedName>
</protein>
<dbReference type="PANTHER" id="PTHR15492:SF1">
    <property type="entry name" value="CYCLIN-D1-BINDING PROTEIN 1"/>
    <property type="match status" value="1"/>
</dbReference>
<evidence type="ECO:0000256" key="1">
    <source>
        <dbReference type="SAM" id="Coils"/>
    </source>
</evidence>
<dbReference type="GeneID" id="19013204"/>
<proteinExistence type="predicted"/>
<feature type="coiled-coil region" evidence="1">
    <location>
        <begin position="262"/>
        <end position="313"/>
    </location>
</feature>